<organism evidence="1 2">
    <name type="scientific">Mycena indigotica</name>
    <dbReference type="NCBI Taxonomy" id="2126181"/>
    <lineage>
        <taxon>Eukaryota</taxon>
        <taxon>Fungi</taxon>
        <taxon>Dikarya</taxon>
        <taxon>Basidiomycota</taxon>
        <taxon>Agaricomycotina</taxon>
        <taxon>Agaricomycetes</taxon>
        <taxon>Agaricomycetidae</taxon>
        <taxon>Agaricales</taxon>
        <taxon>Marasmiineae</taxon>
        <taxon>Mycenaceae</taxon>
        <taxon>Mycena</taxon>
    </lineage>
</organism>
<keyword evidence="2" id="KW-1185">Reference proteome</keyword>
<protein>
    <submittedName>
        <fullName evidence="1">Uncharacterized protein</fullName>
    </submittedName>
</protein>
<name>A0A8H6VTN3_9AGAR</name>
<dbReference type="EMBL" id="JACAZF010000010">
    <property type="protein sequence ID" value="KAF7293504.1"/>
    <property type="molecule type" value="Genomic_DNA"/>
</dbReference>
<dbReference type="RefSeq" id="XP_037215667.1">
    <property type="nucleotide sequence ID" value="XM_037367835.1"/>
</dbReference>
<comment type="caution">
    <text evidence="1">The sequence shown here is derived from an EMBL/GenBank/DDBJ whole genome shotgun (WGS) entry which is preliminary data.</text>
</comment>
<dbReference type="GeneID" id="59350351"/>
<gene>
    <name evidence="1" type="ORF">MIND_01128400</name>
</gene>
<evidence type="ECO:0000313" key="2">
    <source>
        <dbReference type="Proteomes" id="UP000636479"/>
    </source>
</evidence>
<accession>A0A8H6VTN3</accession>
<evidence type="ECO:0000313" key="1">
    <source>
        <dbReference type="EMBL" id="KAF7293504.1"/>
    </source>
</evidence>
<reference evidence="1" key="1">
    <citation type="submission" date="2020-05" db="EMBL/GenBank/DDBJ databases">
        <title>Mycena genomes resolve the evolution of fungal bioluminescence.</title>
        <authorList>
            <person name="Tsai I.J."/>
        </authorList>
    </citation>
    <scope>NUCLEOTIDE SEQUENCE</scope>
    <source>
        <strain evidence="1">171206Taipei</strain>
    </source>
</reference>
<sequence length="105" mass="11866">MNRTANWADWRPQGDLGLRRSHVHVTSTQVYVTSTQTEVETILDQYPLLPPSPAGKSLVQQCQSARLYYRLLIEMLRSDNGSNGFFGDCSAFFCSLRHGFIAFHG</sequence>
<dbReference type="AlphaFoldDB" id="A0A8H6VTN3"/>
<proteinExistence type="predicted"/>
<dbReference type="Proteomes" id="UP000636479">
    <property type="component" value="Unassembled WGS sequence"/>
</dbReference>